<protein>
    <recommendedName>
        <fullName evidence="3">VanZ-like domain-containing protein</fullName>
    </recommendedName>
</protein>
<comment type="caution">
    <text evidence="2">The sequence shown here is derived from an EMBL/GenBank/DDBJ whole genome shotgun (WGS) entry which is preliminary data.</text>
</comment>
<proteinExistence type="predicted"/>
<evidence type="ECO:0000256" key="1">
    <source>
        <dbReference type="SAM" id="Phobius"/>
    </source>
</evidence>
<accession>X1DMC3</accession>
<evidence type="ECO:0008006" key="3">
    <source>
        <dbReference type="Google" id="ProtNLM"/>
    </source>
</evidence>
<dbReference type="EMBL" id="BART01034951">
    <property type="protein sequence ID" value="GAH09415.1"/>
    <property type="molecule type" value="Genomic_DNA"/>
</dbReference>
<feature type="transmembrane region" description="Helical" evidence="1">
    <location>
        <begin position="93"/>
        <end position="111"/>
    </location>
</feature>
<gene>
    <name evidence="2" type="ORF">S01H4_59561</name>
</gene>
<keyword evidence="1" id="KW-0472">Membrane</keyword>
<organism evidence="2">
    <name type="scientific">marine sediment metagenome</name>
    <dbReference type="NCBI Taxonomy" id="412755"/>
    <lineage>
        <taxon>unclassified sequences</taxon>
        <taxon>metagenomes</taxon>
        <taxon>ecological metagenomes</taxon>
    </lineage>
</organism>
<keyword evidence="1" id="KW-1133">Transmembrane helix</keyword>
<dbReference type="AlphaFoldDB" id="X1DMC3"/>
<feature type="non-terminal residue" evidence="2">
    <location>
        <position position="129"/>
    </location>
</feature>
<evidence type="ECO:0000313" key="2">
    <source>
        <dbReference type="EMBL" id="GAH09415.1"/>
    </source>
</evidence>
<sequence length="129" mass="14168">MRFLKNRIFISILLFFIVISAANKNASAADDKLLHFGFSSVFGAASESYLHYETNLKTPGRLIWGTTLGTIPGLAKEIIDSTKKDNYFSGSDMAANIAGAFVGALVANIFNNAIQVKIEKKEEEKMIVF</sequence>
<name>X1DMC3_9ZZZZ</name>
<reference evidence="2" key="1">
    <citation type="journal article" date="2014" name="Front. Microbiol.">
        <title>High frequency of phylogenetically diverse reductive dehalogenase-homologous genes in deep subseafloor sedimentary metagenomes.</title>
        <authorList>
            <person name="Kawai M."/>
            <person name="Futagami T."/>
            <person name="Toyoda A."/>
            <person name="Takaki Y."/>
            <person name="Nishi S."/>
            <person name="Hori S."/>
            <person name="Arai W."/>
            <person name="Tsubouchi T."/>
            <person name="Morono Y."/>
            <person name="Uchiyama I."/>
            <person name="Ito T."/>
            <person name="Fujiyama A."/>
            <person name="Inagaki F."/>
            <person name="Takami H."/>
        </authorList>
    </citation>
    <scope>NUCLEOTIDE SEQUENCE</scope>
    <source>
        <strain evidence="2">Expedition CK06-06</strain>
    </source>
</reference>
<keyword evidence="1" id="KW-0812">Transmembrane</keyword>